<dbReference type="Proteomes" id="UP000807309">
    <property type="component" value="Unassembled WGS sequence"/>
</dbReference>
<evidence type="ECO:0008006" key="4">
    <source>
        <dbReference type="Google" id="ProtNLM"/>
    </source>
</evidence>
<keyword evidence="1" id="KW-0472">Membrane</keyword>
<feature type="transmembrane region" description="Helical" evidence="1">
    <location>
        <begin position="7"/>
        <end position="29"/>
    </location>
</feature>
<evidence type="ECO:0000313" key="3">
    <source>
        <dbReference type="Proteomes" id="UP000807309"/>
    </source>
</evidence>
<evidence type="ECO:0000256" key="1">
    <source>
        <dbReference type="SAM" id="Phobius"/>
    </source>
</evidence>
<name>A0ABS0CHG2_9NOCA</name>
<dbReference type="RefSeq" id="WP_195035824.1">
    <property type="nucleotide sequence ID" value="NZ_JADLRE010000028.1"/>
</dbReference>
<dbReference type="EMBL" id="JADLRE010000028">
    <property type="protein sequence ID" value="MBF6228947.1"/>
    <property type="molecule type" value="Genomic_DNA"/>
</dbReference>
<feature type="transmembrane region" description="Helical" evidence="1">
    <location>
        <begin position="66"/>
        <end position="86"/>
    </location>
</feature>
<evidence type="ECO:0000313" key="2">
    <source>
        <dbReference type="EMBL" id="MBF6228947.1"/>
    </source>
</evidence>
<reference evidence="2 3" key="1">
    <citation type="submission" date="2020-10" db="EMBL/GenBank/DDBJ databases">
        <title>Identification of Nocardia species via Next-generation sequencing and recognition of intraspecies genetic diversity.</title>
        <authorList>
            <person name="Li P."/>
            <person name="Li P."/>
            <person name="Lu B."/>
        </authorList>
    </citation>
    <scope>NUCLEOTIDE SEQUENCE [LARGE SCALE GENOMIC DNA]</scope>
    <source>
        <strain evidence="2 3">N-11</strain>
    </source>
</reference>
<keyword evidence="1" id="KW-0812">Transmembrane</keyword>
<organism evidence="2 3">
    <name type="scientific">Nocardia abscessus</name>
    <dbReference type="NCBI Taxonomy" id="120957"/>
    <lineage>
        <taxon>Bacteria</taxon>
        <taxon>Bacillati</taxon>
        <taxon>Actinomycetota</taxon>
        <taxon>Actinomycetes</taxon>
        <taxon>Mycobacteriales</taxon>
        <taxon>Nocardiaceae</taxon>
        <taxon>Nocardia</taxon>
    </lineage>
</organism>
<comment type="caution">
    <text evidence="2">The sequence shown here is derived from an EMBL/GenBank/DDBJ whole genome shotgun (WGS) entry which is preliminary data.</text>
</comment>
<keyword evidence="1" id="KW-1133">Transmembrane helix</keyword>
<protein>
    <recommendedName>
        <fullName evidence="4">Integral membrane protein</fullName>
    </recommendedName>
</protein>
<proteinExistence type="predicted"/>
<keyword evidence="3" id="KW-1185">Reference proteome</keyword>
<accession>A0ABS0CHG2</accession>
<gene>
    <name evidence="2" type="ORF">IU470_28130</name>
</gene>
<sequence length="88" mass="9045">MRPVRGLSGIVAGGTVVGMLVVVGTAVLADRRGFPGPGGESVAWHVAAAAVALAAQIYSDRHRGPAAFTGSMVVFLAAGLLLWTQWWS</sequence>
<feature type="transmembrane region" description="Helical" evidence="1">
    <location>
        <begin position="41"/>
        <end position="59"/>
    </location>
</feature>